<dbReference type="OrthoDB" id="6049566at2759"/>
<evidence type="ECO:0000313" key="2">
    <source>
        <dbReference type="EMBL" id="VDI43568.1"/>
    </source>
</evidence>
<protein>
    <submittedName>
        <fullName evidence="2">Uncharacterized protein</fullName>
    </submittedName>
</protein>
<reference evidence="2" key="1">
    <citation type="submission" date="2018-11" db="EMBL/GenBank/DDBJ databases">
        <authorList>
            <person name="Alioto T."/>
            <person name="Alioto T."/>
        </authorList>
    </citation>
    <scope>NUCLEOTIDE SEQUENCE</scope>
</reference>
<keyword evidence="1" id="KW-0732">Signal</keyword>
<sequence>MKQVATHYVASLAFIAMIHIISAFPVAEKWRSPCGNQSQLVLEVISKLQDAVQLTNQTRVNYAEKRIGNPQMIGLLNGSHFDGLKPEIITDSIVSSAIQNVSEYSYTPPTYRLKQNIHSLYTSFVCSYLSSIFSYKKTKNKKHFLEKNLKINKKSVCEFSLLIFLI</sequence>
<dbReference type="Proteomes" id="UP000596742">
    <property type="component" value="Unassembled WGS sequence"/>
</dbReference>
<evidence type="ECO:0000313" key="3">
    <source>
        <dbReference type="Proteomes" id="UP000596742"/>
    </source>
</evidence>
<dbReference type="AlphaFoldDB" id="A0A8B6F4Z1"/>
<gene>
    <name evidence="2" type="ORF">MGAL_10B005534</name>
</gene>
<accession>A0A8B6F4Z1</accession>
<name>A0A8B6F4Z1_MYTGA</name>
<organism evidence="2 3">
    <name type="scientific">Mytilus galloprovincialis</name>
    <name type="common">Mediterranean mussel</name>
    <dbReference type="NCBI Taxonomy" id="29158"/>
    <lineage>
        <taxon>Eukaryota</taxon>
        <taxon>Metazoa</taxon>
        <taxon>Spiralia</taxon>
        <taxon>Lophotrochozoa</taxon>
        <taxon>Mollusca</taxon>
        <taxon>Bivalvia</taxon>
        <taxon>Autobranchia</taxon>
        <taxon>Pteriomorphia</taxon>
        <taxon>Mytilida</taxon>
        <taxon>Mytiloidea</taxon>
        <taxon>Mytilidae</taxon>
        <taxon>Mytilinae</taxon>
        <taxon>Mytilus</taxon>
    </lineage>
</organism>
<evidence type="ECO:0000256" key="1">
    <source>
        <dbReference type="SAM" id="SignalP"/>
    </source>
</evidence>
<proteinExistence type="predicted"/>
<keyword evidence="3" id="KW-1185">Reference proteome</keyword>
<feature type="chain" id="PRO_5032354519" evidence="1">
    <location>
        <begin position="24"/>
        <end position="166"/>
    </location>
</feature>
<comment type="caution">
    <text evidence="2">The sequence shown here is derived from an EMBL/GenBank/DDBJ whole genome shotgun (WGS) entry which is preliminary data.</text>
</comment>
<dbReference type="EMBL" id="UYJE01006158">
    <property type="protein sequence ID" value="VDI43568.1"/>
    <property type="molecule type" value="Genomic_DNA"/>
</dbReference>
<feature type="signal peptide" evidence="1">
    <location>
        <begin position="1"/>
        <end position="23"/>
    </location>
</feature>